<protein>
    <submittedName>
        <fullName evidence="10">Ger(X)C family spore germination protein</fullName>
    </submittedName>
</protein>
<feature type="domain" description="Spore germination GerAC-like C-terminal" evidence="8">
    <location>
        <begin position="213"/>
        <end position="378"/>
    </location>
</feature>
<organism evidence="10 11">
    <name type="scientific">Paenibacillus plantarum</name>
    <dbReference type="NCBI Taxonomy" id="2654975"/>
    <lineage>
        <taxon>Bacteria</taxon>
        <taxon>Bacillati</taxon>
        <taxon>Bacillota</taxon>
        <taxon>Bacilli</taxon>
        <taxon>Bacillales</taxon>
        <taxon>Paenibacillaceae</taxon>
        <taxon>Paenibacillus</taxon>
    </lineage>
</organism>
<evidence type="ECO:0000256" key="5">
    <source>
        <dbReference type="ARBA" id="ARBA00023136"/>
    </source>
</evidence>
<keyword evidence="4" id="KW-0732">Signal</keyword>
<gene>
    <name evidence="10" type="ORF">GC096_00450</name>
</gene>
<keyword evidence="11" id="KW-1185">Reference proteome</keyword>
<evidence type="ECO:0000256" key="2">
    <source>
        <dbReference type="ARBA" id="ARBA00007886"/>
    </source>
</evidence>
<dbReference type="PANTHER" id="PTHR35789">
    <property type="entry name" value="SPORE GERMINATION PROTEIN B3"/>
    <property type="match status" value="1"/>
</dbReference>
<dbReference type="PROSITE" id="PS51257">
    <property type="entry name" value="PROKAR_LIPOPROTEIN"/>
    <property type="match status" value="1"/>
</dbReference>
<evidence type="ECO:0000256" key="1">
    <source>
        <dbReference type="ARBA" id="ARBA00004635"/>
    </source>
</evidence>
<proteinExistence type="inferred from homology"/>
<dbReference type="InterPro" id="IPR038501">
    <property type="entry name" value="Spore_GerAC_C_sf"/>
</dbReference>
<comment type="caution">
    <text evidence="10">The sequence shown here is derived from an EMBL/GenBank/DDBJ whole genome shotgun (WGS) entry which is preliminary data.</text>
</comment>
<dbReference type="Gene3D" id="3.30.300.210">
    <property type="entry name" value="Nutrient germinant receptor protein C, domain 3"/>
    <property type="match status" value="1"/>
</dbReference>
<name>A0ABX1X2A9_9BACL</name>
<keyword evidence="3" id="KW-0309">Germination</keyword>
<evidence type="ECO:0000256" key="7">
    <source>
        <dbReference type="ARBA" id="ARBA00023288"/>
    </source>
</evidence>
<evidence type="ECO:0000259" key="8">
    <source>
        <dbReference type="Pfam" id="PF05504"/>
    </source>
</evidence>
<dbReference type="Pfam" id="PF05504">
    <property type="entry name" value="Spore_GerAC"/>
    <property type="match status" value="1"/>
</dbReference>
<dbReference type="InterPro" id="IPR057336">
    <property type="entry name" value="GerAC_N"/>
</dbReference>
<evidence type="ECO:0000256" key="4">
    <source>
        <dbReference type="ARBA" id="ARBA00022729"/>
    </source>
</evidence>
<reference evidence="10 11" key="1">
    <citation type="submission" date="2019-10" db="EMBL/GenBank/DDBJ databases">
        <title>Description of Paenibacillus humi sp. nov.</title>
        <authorList>
            <person name="Carlier A."/>
            <person name="Qi S."/>
        </authorList>
    </citation>
    <scope>NUCLEOTIDE SEQUENCE [LARGE SCALE GENOMIC DNA]</scope>
    <source>
        <strain evidence="10 11">LMG 31461</strain>
    </source>
</reference>
<evidence type="ECO:0000256" key="3">
    <source>
        <dbReference type="ARBA" id="ARBA00022544"/>
    </source>
</evidence>
<feature type="domain" description="Spore germination protein N-terminal" evidence="9">
    <location>
        <begin position="23"/>
        <end position="191"/>
    </location>
</feature>
<accession>A0ABX1X2A9</accession>
<dbReference type="InterPro" id="IPR008844">
    <property type="entry name" value="Spore_GerAC-like"/>
</dbReference>
<keyword evidence="6" id="KW-0564">Palmitate</keyword>
<dbReference type="NCBIfam" id="TIGR02887">
    <property type="entry name" value="spore_ger_x_C"/>
    <property type="match status" value="1"/>
</dbReference>
<dbReference type="EMBL" id="WHNY01000004">
    <property type="protein sequence ID" value="NOU62515.1"/>
    <property type="molecule type" value="Genomic_DNA"/>
</dbReference>
<keyword evidence="7" id="KW-0449">Lipoprotein</keyword>
<dbReference type="PANTHER" id="PTHR35789:SF1">
    <property type="entry name" value="SPORE GERMINATION PROTEIN B3"/>
    <property type="match status" value="1"/>
</dbReference>
<evidence type="ECO:0000256" key="6">
    <source>
        <dbReference type="ARBA" id="ARBA00023139"/>
    </source>
</evidence>
<comment type="subcellular location">
    <subcellularLocation>
        <location evidence="1">Membrane</location>
        <topology evidence="1">Lipid-anchor</topology>
    </subcellularLocation>
</comment>
<dbReference type="Gene3D" id="6.20.190.10">
    <property type="entry name" value="Nutrient germinant receptor protein C, domain 1"/>
    <property type="match status" value="1"/>
</dbReference>
<comment type="similarity">
    <text evidence="2">Belongs to the GerABKC lipoprotein family.</text>
</comment>
<dbReference type="Proteomes" id="UP000653578">
    <property type="component" value="Unassembled WGS sequence"/>
</dbReference>
<evidence type="ECO:0000313" key="10">
    <source>
        <dbReference type="EMBL" id="NOU62515.1"/>
    </source>
</evidence>
<evidence type="ECO:0000259" key="9">
    <source>
        <dbReference type="Pfam" id="PF25198"/>
    </source>
</evidence>
<dbReference type="Pfam" id="PF25198">
    <property type="entry name" value="Spore_GerAC_N"/>
    <property type="match status" value="1"/>
</dbReference>
<dbReference type="InterPro" id="IPR046953">
    <property type="entry name" value="Spore_GerAC-like_C"/>
</dbReference>
<keyword evidence="5" id="KW-0472">Membrane</keyword>
<sequence>MIKKIRCFLVLSLCIALTTGCWDRLELNDVAFAVGTGLDLSKDGDIILTSQFKLPKRNTSGESGQNYFTASASGKNILNVMRNSQAEISRRIFRGQRQIVFIGEDLAKKGVSHVLDAFTRDSGSKMRIDIMIVKGGTAEEVLQQKYPLEPIPIIAASKEHLAIGLEGDTALRDFLISASTDGSSPTLETIETIKKHSSYYIESGDVKSGFRITGSAIFNNELKLVGFLNLDESLILNWIKQKMKRQIITIDKSDFGTFSYSGAHMKSKIQPELIGDHIRFHLTLEGKGSILETSTALDLLQTKNLNLVQDILNKEMETQVLKMINKVQKRYKTDIFGFGETIHKKYPQAWQTLKSDWERKFATAEVDVKVKLNVEQVGTTGPSLYLKKSEIQK</sequence>
<evidence type="ECO:0000313" key="11">
    <source>
        <dbReference type="Proteomes" id="UP000653578"/>
    </source>
</evidence>